<gene>
    <name evidence="3" type="ORF">CVT26_007559</name>
</gene>
<dbReference type="PANTHER" id="PTHR34883">
    <property type="entry name" value="SERINE-RICH PROTEIN, PUTATIVE-RELATED-RELATED"/>
    <property type="match status" value="1"/>
</dbReference>
<feature type="region of interest" description="Disordered" evidence="1">
    <location>
        <begin position="144"/>
        <end position="168"/>
    </location>
</feature>
<organism evidence="3 4">
    <name type="scientific">Gymnopilus dilepis</name>
    <dbReference type="NCBI Taxonomy" id="231916"/>
    <lineage>
        <taxon>Eukaryota</taxon>
        <taxon>Fungi</taxon>
        <taxon>Dikarya</taxon>
        <taxon>Basidiomycota</taxon>
        <taxon>Agaricomycotina</taxon>
        <taxon>Agaricomycetes</taxon>
        <taxon>Agaricomycetidae</taxon>
        <taxon>Agaricales</taxon>
        <taxon>Agaricineae</taxon>
        <taxon>Hymenogastraceae</taxon>
        <taxon>Gymnopilus</taxon>
    </lineage>
</organism>
<evidence type="ECO:0008006" key="5">
    <source>
        <dbReference type="Google" id="ProtNLM"/>
    </source>
</evidence>
<dbReference type="InterPro" id="IPR019410">
    <property type="entry name" value="Methyltransf_16"/>
</dbReference>
<dbReference type="InterPro" id="IPR008972">
    <property type="entry name" value="Cupredoxin"/>
</dbReference>
<feature type="signal peptide" evidence="2">
    <location>
        <begin position="1"/>
        <end position="18"/>
    </location>
</feature>
<dbReference type="Pfam" id="PF10294">
    <property type="entry name" value="Methyltransf_16"/>
    <property type="match status" value="1"/>
</dbReference>
<comment type="caution">
    <text evidence="3">The sequence shown here is derived from an EMBL/GenBank/DDBJ whole genome shotgun (WGS) entry which is preliminary data.</text>
</comment>
<evidence type="ECO:0000313" key="4">
    <source>
        <dbReference type="Proteomes" id="UP000284706"/>
    </source>
</evidence>
<dbReference type="Proteomes" id="UP000284706">
    <property type="component" value="Unassembled WGS sequence"/>
</dbReference>
<name>A0A409W868_9AGAR</name>
<dbReference type="AlphaFoldDB" id="A0A409W868"/>
<dbReference type="OrthoDB" id="1921208at2759"/>
<dbReference type="Gene3D" id="2.60.40.420">
    <property type="entry name" value="Cupredoxins - blue copper proteins"/>
    <property type="match status" value="2"/>
</dbReference>
<dbReference type="InterPro" id="IPR052953">
    <property type="entry name" value="Ser-rich/MCO-related"/>
</dbReference>
<dbReference type="SUPFAM" id="SSF49503">
    <property type="entry name" value="Cupredoxins"/>
    <property type="match status" value="2"/>
</dbReference>
<protein>
    <recommendedName>
        <fullName evidence="5">Elongation factor methyltransferase 7</fullName>
    </recommendedName>
</protein>
<evidence type="ECO:0000313" key="3">
    <source>
        <dbReference type="EMBL" id="PPQ74708.1"/>
    </source>
</evidence>
<keyword evidence="4" id="KW-1185">Reference proteome</keyword>
<dbReference type="STRING" id="231916.A0A409W868"/>
<feature type="region of interest" description="Disordered" evidence="1">
    <location>
        <begin position="408"/>
        <end position="433"/>
    </location>
</feature>
<dbReference type="SUPFAM" id="SSF53335">
    <property type="entry name" value="S-adenosyl-L-methionine-dependent methyltransferases"/>
    <property type="match status" value="1"/>
</dbReference>
<reference evidence="3 4" key="1">
    <citation type="journal article" date="2018" name="Evol. Lett.">
        <title>Horizontal gene cluster transfer increased hallucinogenic mushroom diversity.</title>
        <authorList>
            <person name="Reynolds H.T."/>
            <person name="Vijayakumar V."/>
            <person name="Gluck-Thaler E."/>
            <person name="Korotkin H.B."/>
            <person name="Matheny P.B."/>
            <person name="Slot J.C."/>
        </authorList>
    </citation>
    <scope>NUCLEOTIDE SEQUENCE [LARGE SCALE GENOMIC DNA]</scope>
    <source>
        <strain evidence="3 4">SRW20</strain>
    </source>
</reference>
<evidence type="ECO:0000256" key="1">
    <source>
        <dbReference type="SAM" id="MobiDB-lite"/>
    </source>
</evidence>
<feature type="chain" id="PRO_5019352336" description="Elongation factor methyltransferase 7" evidence="2">
    <location>
        <begin position="19"/>
        <end position="661"/>
    </location>
</feature>
<proteinExistence type="predicted"/>
<dbReference type="GO" id="GO:0008757">
    <property type="term" value="F:S-adenosylmethionine-dependent methyltransferase activity"/>
    <property type="evidence" value="ECO:0007669"/>
    <property type="project" value="UniProtKB-ARBA"/>
</dbReference>
<dbReference type="Gene3D" id="3.40.50.150">
    <property type="entry name" value="Vaccinia Virus protein VP39"/>
    <property type="match status" value="1"/>
</dbReference>
<feature type="region of interest" description="Disordered" evidence="1">
    <location>
        <begin position="325"/>
        <end position="385"/>
    </location>
</feature>
<dbReference type="PANTHER" id="PTHR34883:SF15">
    <property type="entry name" value="EXTRACELLULAR SERINE-RICH PROTEIN"/>
    <property type="match status" value="1"/>
</dbReference>
<dbReference type="InParanoid" id="A0A409W868"/>
<dbReference type="CDD" id="cd02440">
    <property type="entry name" value="AdoMet_MTases"/>
    <property type="match status" value="1"/>
</dbReference>
<feature type="compositionally biased region" description="Low complexity" evidence="1">
    <location>
        <begin position="326"/>
        <end position="346"/>
    </location>
</feature>
<sequence>MIASSIALSLAAIPAAFAATFTVQVGAGGKLAYDPEFVLANPGDTINFVFNPKNHTVTQSSFNTPCVALPDGATTGFVPVAAGTTPLPTRQFVVPNTNGPLWFYCQQTGHCGQGMVFAINPPADPDPHSFSAFQALAIAQNGTSTSSSTSSASSSSTSAFVTPPPPQWQSATATVTFDGSVYTTTYTSYDGTPPPTPAANPVDHKITVGANGELSYNPPNITANIGDTVTFEFHPKNHTVTQSSFLHPCEALQETSDSPGFKSGFQPVSANQTDFPTFQIKINDTAPIWGYCGQTGHCAAGMVFAINAVESGPNNFENFLALAKQSGNSSSDSSGSGSATTTAPGSKNTNAAASSHVGPSKGKHGKTPVFFAHPRRRTHKMSSEDDETYNLDEVFEVSKHACLLNGIAPTEKEPPRPPTPEPTVATYTRDAQNLPSDESWREIRIRLVGSHPLWAHYLWNAALALASYLDSNRDIYFNRNVLELGAGGSLPSIVAAKNGARKVVITDYPDSVLLENISHNVSENVEKEKLGRVDGYIWGQPVDRVLGALPIDDPHRKFHLVILSDLIFNHSQHDALLKTCEAVLVEKVPDGGRDDPCVLVFYSHHRPHLAHRDMEFFKKAEDRGWACEEIITKIFPPMFPEDPGEELIRSTVHGWRLTRRG</sequence>
<dbReference type="InterPro" id="IPR029063">
    <property type="entry name" value="SAM-dependent_MTases_sf"/>
</dbReference>
<dbReference type="CDD" id="cd00920">
    <property type="entry name" value="Cupredoxin"/>
    <property type="match status" value="2"/>
</dbReference>
<accession>A0A409W868</accession>
<feature type="compositionally biased region" description="Low complexity" evidence="1">
    <location>
        <begin position="144"/>
        <end position="159"/>
    </location>
</feature>
<dbReference type="EMBL" id="NHYE01005320">
    <property type="protein sequence ID" value="PPQ74708.1"/>
    <property type="molecule type" value="Genomic_DNA"/>
</dbReference>
<dbReference type="InterPro" id="IPR025784">
    <property type="entry name" value="EFM7"/>
</dbReference>
<dbReference type="PROSITE" id="PS51560">
    <property type="entry name" value="SAM_MT_NNT1"/>
    <property type="match status" value="1"/>
</dbReference>
<keyword evidence="2" id="KW-0732">Signal</keyword>
<evidence type="ECO:0000256" key="2">
    <source>
        <dbReference type="SAM" id="SignalP"/>
    </source>
</evidence>